<dbReference type="PANTHER" id="PTHR30290">
    <property type="entry name" value="PERIPLASMIC BINDING COMPONENT OF ABC TRANSPORTER"/>
    <property type="match status" value="1"/>
</dbReference>
<dbReference type="Gene3D" id="3.40.190.10">
    <property type="entry name" value="Periplasmic binding protein-like II"/>
    <property type="match status" value="1"/>
</dbReference>
<dbReference type="CDD" id="cd08500">
    <property type="entry name" value="PBP2_NikA_DppA_OppA_like_4"/>
    <property type="match status" value="1"/>
</dbReference>
<evidence type="ECO:0000256" key="3">
    <source>
        <dbReference type="SAM" id="SignalP"/>
    </source>
</evidence>
<dbReference type="PANTHER" id="PTHR30290:SF62">
    <property type="entry name" value="OLIGOPEPTIDE ABC TRANSPORTER, PERIPLASMIC OLIGOPEPTIDE-BINDING PROTEIN"/>
    <property type="match status" value="1"/>
</dbReference>
<evidence type="ECO:0000259" key="4">
    <source>
        <dbReference type="Pfam" id="PF00496"/>
    </source>
</evidence>
<dbReference type="InterPro" id="IPR000914">
    <property type="entry name" value="SBP_5_dom"/>
</dbReference>
<dbReference type="RefSeq" id="WP_138841360.1">
    <property type="nucleotide sequence ID" value="NZ_VCPD01000003.1"/>
</dbReference>
<evidence type="ECO:0000256" key="1">
    <source>
        <dbReference type="ARBA" id="ARBA00004418"/>
    </source>
</evidence>
<organism evidence="5 6">
    <name type="scientific">Ruegeria sediminis</name>
    <dbReference type="NCBI Taxonomy" id="2583820"/>
    <lineage>
        <taxon>Bacteria</taxon>
        <taxon>Pseudomonadati</taxon>
        <taxon>Pseudomonadota</taxon>
        <taxon>Alphaproteobacteria</taxon>
        <taxon>Rhodobacterales</taxon>
        <taxon>Roseobacteraceae</taxon>
        <taxon>Ruegeria</taxon>
    </lineage>
</organism>
<feature type="signal peptide" evidence="3">
    <location>
        <begin position="1"/>
        <end position="18"/>
    </location>
</feature>
<comment type="similarity">
    <text evidence="2">Belongs to the bacterial solute-binding protein 5 family.</text>
</comment>
<accession>A0ABY2WZ26</accession>
<protein>
    <submittedName>
        <fullName evidence="5">ABC transporter substrate-binding protein</fullName>
    </submittedName>
</protein>
<comment type="subcellular location">
    <subcellularLocation>
        <location evidence="1">Periplasm</location>
    </subcellularLocation>
</comment>
<feature type="domain" description="Solute-binding protein family 5" evidence="4">
    <location>
        <begin position="105"/>
        <end position="523"/>
    </location>
</feature>
<evidence type="ECO:0000313" key="5">
    <source>
        <dbReference type="EMBL" id="TMV07595.1"/>
    </source>
</evidence>
<comment type="caution">
    <text evidence="5">The sequence shown here is derived from an EMBL/GenBank/DDBJ whole genome shotgun (WGS) entry which is preliminary data.</text>
</comment>
<dbReference type="Gene3D" id="3.10.105.10">
    <property type="entry name" value="Dipeptide-binding Protein, Domain 3"/>
    <property type="match status" value="1"/>
</dbReference>
<name>A0ABY2WZ26_9RHOB</name>
<keyword evidence="6" id="KW-1185">Reference proteome</keyword>
<gene>
    <name evidence="5" type="ORF">FGK63_08990</name>
</gene>
<dbReference type="Pfam" id="PF00496">
    <property type="entry name" value="SBP_bac_5"/>
    <property type="match status" value="1"/>
</dbReference>
<dbReference type="InterPro" id="IPR039424">
    <property type="entry name" value="SBP_5"/>
</dbReference>
<evidence type="ECO:0000313" key="6">
    <source>
        <dbReference type="Proteomes" id="UP001193035"/>
    </source>
</evidence>
<feature type="chain" id="PRO_5046328503" evidence="3">
    <location>
        <begin position="19"/>
        <end position="638"/>
    </location>
</feature>
<dbReference type="Proteomes" id="UP001193035">
    <property type="component" value="Unassembled WGS sequence"/>
</dbReference>
<reference evidence="5 6" key="1">
    <citation type="submission" date="2019-05" db="EMBL/GenBank/DDBJ databases">
        <title>Ruegeria sp. nov., isolated from tidal flat.</title>
        <authorList>
            <person name="Kim W."/>
        </authorList>
    </citation>
    <scope>NUCLEOTIDE SEQUENCE [LARGE SCALE GENOMIC DNA]</scope>
    <source>
        <strain evidence="5 6">CAU 1488</strain>
    </source>
</reference>
<keyword evidence="3" id="KW-0732">Signal</keyword>
<proteinExistence type="inferred from homology"/>
<sequence>MFKTTRKSILLAVSMALAATMAAGSEPLPPLQESSFWKQEVDLGHLPPVAERIPENPLVVDLAAKGREFGNQGGTLRTMVTRSKDIRQMVVYGYARLVGYNENYELVPDLLADYENEDNRKFTLQLRKGHKWSDGSPFTSADFEYWWKDVANNDLLSPTGPPDFLRVNGELPEVSFPDETTVIFEWKEPNPNFLQSLAQARPPFIYRPAAFLKQYHADYADTEELKALVDDARVKSWAALHNKLDNMYKYDNHELPTLQPWLNASSGKKIRHNFVRNPYYHRIDAKGVQLPYIDIVEMEIVAPGLVAAKSNAGEADLQGRGLDFRDASILKKGEAQGGYKTYLWDTGVASQIAIYPNLNYSDDAWREVLRDVRVRRALSLAIDRDTINQALYFKLGKPGAMTVLPSSPFFDEKNLKAWSDYDVEQANRLLDEAGLEKRGGDGIRLLPDGRPMELIIETAGERQEVENALQIVTDNWRDIGVKLVMRPLDRDILRNRVFAGNTMASVWFGWDNGIPQVYTSPAYLAPTDQVFLAWPKWGQHYQTGGDAGEAPDMPEAQRLMELAHAWDTATTDEERSAAWKEMLAIHADQIFGIGILAGAPQPIVVSNRLRNVPEKGIWAWDPGAHFGIHRIDEFFFAD</sequence>
<dbReference type="EMBL" id="VCPD01000003">
    <property type="protein sequence ID" value="TMV07595.1"/>
    <property type="molecule type" value="Genomic_DNA"/>
</dbReference>
<dbReference type="SUPFAM" id="SSF53850">
    <property type="entry name" value="Periplasmic binding protein-like II"/>
    <property type="match status" value="1"/>
</dbReference>
<evidence type="ECO:0000256" key="2">
    <source>
        <dbReference type="ARBA" id="ARBA00005695"/>
    </source>
</evidence>